<keyword evidence="4 7" id="KW-0456">Lyase</keyword>
<reference evidence="7 8" key="1">
    <citation type="submission" date="2018-05" db="EMBL/GenBank/DDBJ databases">
        <title>A metagenomic window into the 2 km-deep terrestrial subsurface aquifer revealed taxonomically and functionally diverse microbial community comprising novel uncultured bacterial lineages.</title>
        <authorList>
            <person name="Kadnikov V.V."/>
            <person name="Mardanov A.V."/>
            <person name="Beletsky A.V."/>
            <person name="Banks D."/>
            <person name="Pimenov N.V."/>
            <person name="Frank Y.A."/>
            <person name="Karnachuk O.V."/>
            <person name="Ravin N.V."/>
        </authorList>
    </citation>
    <scope>NUCLEOTIDE SEQUENCE [LARGE SCALE GENOMIC DNA]</scope>
    <source>
        <strain evidence="7">BY</strain>
    </source>
</reference>
<dbReference type="EMBL" id="CP030759">
    <property type="protein sequence ID" value="AXA35159.1"/>
    <property type="molecule type" value="Genomic_DNA"/>
</dbReference>
<dbReference type="GO" id="GO:0016829">
    <property type="term" value="F:lyase activity"/>
    <property type="evidence" value="ECO:0007669"/>
    <property type="project" value="UniProtKB-KW"/>
</dbReference>
<evidence type="ECO:0000259" key="5">
    <source>
        <dbReference type="Pfam" id="PF07940"/>
    </source>
</evidence>
<name>A0A2Z4Y2H1_SUMC1</name>
<dbReference type="InterPro" id="IPR012480">
    <property type="entry name" value="Hepar_II_III_C"/>
</dbReference>
<dbReference type="KEGG" id="schv:BRCON_0382"/>
<evidence type="ECO:0000256" key="3">
    <source>
        <dbReference type="ARBA" id="ARBA00022764"/>
    </source>
</evidence>
<feature type="domain" description="Heparinase II N-terminal" evidence="6">
    <location>
        <begin position="71"/>
        <end position="504"/>
    </location>
</feature>
<dbReference type="Gene3D" id="1.50.10.100">
    <property type="entry name" value="Chondroitin AC/alginate lyase"/>
    <property type="match status" value="1"/>
</dbReference>
<dbReference type="GO" id="GO:0042597">
    <property type="term" value="C:periplasmic space"/>
    <property type="evidence" value="ECO:0007669"/>
    <property type="project" value="UniProtKB-SubCell"/>
</dbReference>
<dbReference type="InterPro" id="IPR008929">
    <property type="entry name" value="Chondroitin_lyas"/>
</dbReference>
<dbReference type="SUPFAM" id="SSF48230">
    <property type="entry name" value="Chondroitin AC/alginate lyase"/>
    <property type="match status" value="1"/>
</dbReference>
<evidence type="ECO:0000259" key="6">
    <source>
        <dbReference type="Pfam" id="PF16332"/>
    </source>
</evidence>
<dbReference type="InterPro" id="IPR032518">
    <property type="entry name" value="HepII_N"/>
</dbReference>
<dbReference type="Proteomes" id="UP000262583">
    <property type="component" value="Chromosome"/>
</dbReference>
<evidence type="ECO:0000313" key="7">
    <source>
        <dbReference type="EMBL" id="AXA35159.1"/>
    </source>
</evidence>
<feature type="domain" description="Heparinase II/III-like C-terminal" evidence="5">
    <location>
        <begin position="534"/>
        <end position="710"/>
    </location>
</feature>
<dbReference type="PANTHER" id="PTHR39210">
    <property type="entry name" value="HEPARIN-SULFATE LYASE"/>
    <property type="match status" value="1"/>
</dbReference>
<dbReference type="Gene3D" id="2.60.40.10">
    <property type="entry name" value="Immunoglobulins"/>
    <property type="match status" value="1"/>
</dbReference>
<evidence type="ECO:0000256" key="2">
    <source>
        <dbReference type="ARBA" id="ARBA00022729"/>
    </source>
</evidence>
<comment type="subcellular location">
    <subcellularLocation>
        <location evidence="1">Periplasm</location>
    </subcellularLocation>
</comment>
<dbReference type="PANTHER" id="PTHR39210:SF1">
    <property type="entry name" value="HEPARIN-SULFATE LYASE"/>
    <property type="match status" value="1"/>
</dbReference>
<evidence type="ECO:0000256" key="4">
    <source>
        <dbReference type="ARBA" id="ARBA00023239"/>
    </source>
</evidence>
<proteinExistence type="predicted"/>
<dbReference type="InterPro" id="IPR013783">
    <property type="entry name" value="Ig-like_fold"/>
</dbReference>
<keyword evidence="2" id="KW-0732">Signal</keyword>
<keyword evidence="3" id="KW-0574">Periplasm</keyword>
<gene>
    <name evidence="7" type="ORF">BRCON_0382</name>
</gene>
<dbReference type="AlphaFoldDB" id="A0A2Z4Y2H1"/>
<evidence type="ECO:0000256" key="1">
    <source>
        <dbReference type="ARBA" id="ARBA00004418"/>
    </source>
</evidence>
<protein>
    <submittedName>
        <fullName evidence="7">Oligo alginate lyase</fullName>
    </submittedName>
</protein>
<sequence length="826" mass="93037">MRMENSFCLNQDARSNAHRCASCPVQSEVTRIMRILGLPLFLVMASIVGGGGHPNTGVDLEPPRDGLGYLPRDGATVSVNPPPLLWVPVPGVKGYDVEIHMVGVGTSETTPTQMAKGDVRTPDPVRAVTSHSPYCLHILDQPLPPGRFAWRYRVRWTDDGTSVSVWSRERRFEVPTTATIFPRPARETVRARIPSNHPRMFLRPEDLSRLRASRTRFPHAWAKMLEQADKVLTAPLMEEPRPWTGGKWNAEEWLKYYGQIVEAARCTETLAFAYLLTGSRQYGEAAKRWLIQFASWDPHGTTSLKVNDEQTMHIMFSGARAYSWIYDLLTDEERGRVRRMLAERAADAYRHLHEGPTPFEQCPYDSHNGRLWHFLGETALALYGEVPEAEKWLDYALTIFWGWYPIWGDEDGGWAEGLHYYTSYNEYALTWLQHARAVLQLPVERKPFYAHAADFPLYVGPPGAVMSGFGDFSEAPPSAGRGRVAAGFAALLRNPTWQWLAEGVGESKRFSPLDFLNAIAEKPKSAAPSAFPRLRVFRGAGWAVYNGEISSPQANLQLMMRASPMGNISHSHCDQNAIVLGAFGSPLLVNTGMRDYYGSPFCKEWYWHTRSHNSVLIDGEGQERGAHTTAQLVAWGEEGNFAWVTADATKAYGARVRNYRRYVSVHRENEDRYYLLVLDDIATTAKHVQVLYHARVPILLEPSTHSFALETTTAKLHAKVFADSNLEFSVSDRYSVPFQPVDARKTMPPPEWHLSVDVPAQPNTARVRVLTAMVIQRKGTASAPEVQWQTELGKENVQVTWSRTGNGQKLQQQVVFHTTNGFIECK</sequence>
<dbReference type="Gene3D" id="2.70.98.70">
    <property type="match status" value="1"/>
</dbReference>
<organism evidence="7 8">
    <name type="scientific">Sumerlaea chitinivorans</name>
    <dbReference type="NCBI Taxonomy" id="2250252"/>
    <lineage>
        <taxon>Bacteria</taxon>
        <taxon>Candidatus Sumerlaeota</taxon>
        <taxon>Candidatus Sumerlaeia</taxon>
        <taxon>Candidatus Sumerlaeales</taxon>
        <taxon>Candidatus Sumerlaeaceae</taxon>
        <taxon>Candidatus Sumerlaea</taxon>
    </lineage>
</organism>
<evidence type="ECO:0000313" key="8">
    <source>
        <dbReference type="Proteomes" id="UP000262583"/>
    </source>
</evidence>
<accession>A0A2Z4Y2H1</accession>
<dbReference type="Pfam" id="PF07940">
    <property type="entry name" value="Hepar_II_III_C"/>
    <property type="match status" value="1"/>
</dbReference>
<dbReference type="Pfam" id="PF16332">
    <property type="entry name" value="DUF4962"/>
    <property type="match status" value="1"/>
</dbReference>